<organism evidence="1 2">
    <name type="scientific">Aminobacter aminovorans</name>
    <name type="common">Chelatobacter heintzii</name>
    <dbReference type="NCBI Taxonomy" id="83263"/>
    <lineage>
        <taxon>Bacteria</taxon>
        <taxon>Pseudomonadati</taxon>
        <taxon>Pseudomonadota</taxon>
        <taxon>Alphaproteobacteria</taxon>
        <taxon>Hyphomicrobiales</taxon>
        <taxon>Phyllobacteriaceae</taxon>
        <taxon>Aminobacter</taxon>
    </lineage>
</organism>
<comment type="caution">
    <text evidence="1">The sequence shown here is derived from an EMBL/GenBank/DDBJ whole genome shotgun (WGS) entry which is preliminary data.</text>
</comment>
<proteinExistence type="predicted"/>
<protein>
    <submittedName>
        <fullName evidence="1">Uncharacterized protein</fullName>
    </submittedName>
</protein>
<gene>
    <name evidence="1" type="ORF">FHS67_002462</name>
</gene>
<dbReference type="RefSeq" id="WP_169808281.1">
    <property type="nucleotide sequence ID" value="NZ_CP015005.1"/>
</dbReference>
<evidence type="ECO:0000313" key="2">
    <source>
        <dbReference type="Proteomes" id="UP000577697"/>
    </source>
</evidence>
<name>A0ABR6H6L7_AMIAI</name>
<dbReference type="EMBL" id="JACICB010000008">
    <property type="protein sequence ID" value="MBB3706142.1"/>
    <property type="molecule type" value="Genomic_DNA"/>
</dbReference>
<sequence>MAAPSEAGFSCRAMSALGKGERPIGLKAILDKIDDLPEDQKSLASATDPTQLKRSSVKVAGGLALFVMSRRR</sequence>
<keyword evidence="2" id="KW-1185">Reference proteome</keyword>
<accession>A0ABR6H6L7</accession>
<dbReference type="Proteomes" id="UP000577697">
    <property type="component" value="Unassembled WGS sequence"/>
</dbReference>
<evidence type="ECO:0000313" key="1">
    <source>
        <dbReference type="EMBL" id="MBB3706142.1"/>
    </source>
</evidence>
<reference evidence="1 2" key="1">
    <citation type="submission" date="2020-08" db="EMBL/GenBank/DDBJ databases">
        <title>Genomic Encyclopedia of Type Strains, Phase IV (KMG-IV): sequencing the most valuable type-strain genomes for metagenomic binning, comparative biology and taxonomic classification.</title>
        <authorList>
            <person name="Goeker M."/>
        </authorList>
    </citation>
    <scope>NUCLEOTIDE SEQUENCE [LARGE SCALE GENOMIC DNA]</scope>
    <source>
        <strain evidence="1 2">DSM 10368</strain>
    </source>
</reference>